<evidence type="ECO:0000313" key="15">
    <source>
        <dbReference type="EMBL" id="EFC41811.1"/>
    </source>
</evidence>
<evidence type="ECO:0000313" key="16">
    <source>
        <dbReference type="Proteomes" id="UP000006671"/>
    </source>
</evidence>
<dbReference type="OrthoDB" id="6019616at2759"/>
<dbReference type="GO" id="GO:0046872">
    <property type="term" value="F:metal ion binding"/>
    <property type="evidence" value="ECO:0007669"/>
    <property type="project" value="UniProtKB-KW"/>
</dbReference>
<sequence>MKSTQSNQCGSTVGNTVPGRGKRSENFDWPNFSPSSFNIETDFRKWKNESIEYWKKVSSNLNGDLLNDEKLKMNEMGLTLNSHLKPKDGHLPIWLRVFKRRTPLDISLAAICKIDDISDTILYVTVDGGDFDPVFEELEKVTCVKVKIYFHPILSDLKNLGLGERNLDNSLTLNSHYVYGMYLLTQKLNYPYVITIEDDLEASPDFYRYHYSLYHLVYGKNATYYDSKKIFAIAAFAHGPHIDCNFIVAKLSNDYTSKCGMASVHQLIEENYFPGWGSGIAKEIFLEYWRDWRFNGYIYDYGLSQLRTGDSGSPRYTLVPCSTRVRTIANNGVNGGNSGGWGTQIHHFPSWNQKPSDRVYYVDRRDGVVHADVKGKIMYNKLV</sequence>
<keyword evidence="8" id="KW-0479">Metal-binding</keyword>
<reference evidence="15 16" key="1">
    <citation type="journal article" date="2010" name="Cell">
        <title>The genome of Naegleria gruberi illuminates early eukaryotic versatility.</title>
        <authorList>
            <person name="Fritz-Laylin L.K."/>
            <person name="Prochnik S.E."/>
            <person name="Ginger M.L."/>
            <person name="Dacks J.B."/>
            <person name="Carpenter M.L."/>
            <person name="Field M.C."/>
            <person name="Kuo A."/>
            <person name="Paredez A."/>
            <person name="Chapman J."/>
            <person name="Pham J."/>
            <person name="Shu S."/>
            <person name="Neupane R."/>
            <person name="Cipriano M."/>
            <person name="Mancuso J."/>
            <person name="Tu H."/>
            <person name="Salamov A."/>
            <person name="Lindquist E."/>
            <person name="Shapiro H."/>
            <person name="Lucas S."/>
            <person name="Grigoriev I.V."/>
            <person name="Cande W.Z."/>
            <person name="Fulton C."/>
            <person name="Rokhsar D.S."/>
            <person name="Dawson S.C."/>
        </authorList>
    </citation>
    <scope>NUCLEOTIDE SEQUENCE [LARGE SCALE GENOMIC DNA]</scope>
    <source>
        <strain evidence="15 16">NEG-M</strain>
    </source>
</reference>
<keyword evidence="16" id="KW-1185">Reference proteome</keyword>
<keyword evidence="13" id="KW-0464">Manganese</keyword>
<keyword evidence="6" id="KW-0808">Transferase</keyword>
<dbReference type="InterPro" id="IPR029044">
    <property type="entry name" value="Nucleotide-diphossugar_trans"/>
</dbReference>
<keyword evidence="7" id="KW-0812">Transmembrane</keyword>
<evidence type="ECO:0000256" key="3">
    <source>
        <dbReference type="ARBA" id="ARBA00004922"/>
    </source>
</evidence>
<evidence type="ECO:0000256" key="6">
    <source>
        <dbReference type="ARBA" id="ARBA00022679"/>
    </source>
</evidence>
<dbReference type="AlphaFoldDB" id="D2VMW2"/>
<keyword evidence="9" id="KW-0735">Signal-anchor</keyword>
<evidence type="ECO:0000256" key="7">
    <source>
        <dbReference type="ARBA" id="ARBA00022692"/>
    </source>
</evidence>
<feature type="region of interest" description="Disordered" evidence="14">
    <location>
        <begin position="1"/>
        <end position="28"/>
    </location>
</feature>
<evidence type="ECO:0000256" key="5">
    <source>
        <dbReference type="ARBA" id="ARBA00022676"/>
    </source>
</evidence>
<dbReference type="Gene3D" id="3.90.550.10">
    <property type="entry name" value="Spore Coat Polysaccharide Biosynthesis Protein SpsA, Chain A"/>
    <property type="match status" value="1"/>
</dbReference>
<evidence type="ECO:0000256" key="12">
    <source>
        <dbReference type="ARBA" id="ARBA00023136"/>
    </source>
</evidence>
<dbReference type="RefSeq" id="XP_002674555.1">
    <property type="nucleotide sequence ID" value="XM_002674509.1"/>
</dbReference>
<dbReference type="UniPathway" id="UPA00378"/>
<keyword evidence="12" id="KW-0472">Membrane</keyword>
<comment type="similarity">
    <text evidence="4">Belongs to the glycosyltransferase 13 family.</text>
</comment>
<comment type="cofactor">
    <cofactor evidence="1">
        <name>Mn(2+)</name>
        <dbReference type="ChEBI" id="CHEBI:29035"/>
    </cofactor>
</comment>
<comment type="subcellular location">
    <subcellularLocation>
        <location evidence="2">Golgi apparatus membrane</location>
        <topology evidence="2">Single-pass type II membrane protein</topology>
    </subcellularLocation>
</comment>
<dbReference type="Proteomes" id="UP000006671">
    <property type="component" value="Unassembled WGS sequence"/>
</dbReference>
<gene>
    <name evidence="15" type="ORF">NAEGRDRAFT_70281</name>
</gene>
<name>D2VMW2_NAEGR</name>
<evidence type="ECO:0000256" key="2">
    <source>
        <dbReference type="ARBA" id="ARBA00004323"/>
    </source>
</evidence>
<dbReference type="KEGG" id="ngr:NAEGRDRAFT_70281"/>
<organism evidence="16">
    <name type="scientific">Naegleria gruberi</name>
    <name type="common">Amoeba</name>
    <dbReference type="NCBI Taxonomy" id="5762"/>
    <lineage>
        <taxon>Eukaryota</taxon>
        <taxon>Discoba</taxon>
        <taxon>Heterolobosea</taxon>
        <taxon>Tetramitia</taxon>
        <taxon>Eutetramitia</taxon>
        <taxon>Vahlkampfiidae</taxon>
        <taxon>Naegleria</taxon>
    </lineage>
</organism>
<proteinExistence type="inferred from homology"/>
<dbReference type="GO" id="GO:0008375">
    <property type="term" value="F:acetylglucosaminyltransferase activity"/>
    <property type="evidence" value="ECO:0007669"/>
    <property type="project" value="InterPro"/>
</dbReference>
<evidence type="ECO:0000256" key="9">
    <source>
        <dbReference type="ARBA" id="ARBA00022968"/>
    </source>
</evidence>
<dbReference type="SUPFAM" id="SSF53448">
    <property type="entry name" value="Nucleotide-diphospho-sugar transferases"/>
    <property type="match status" value="1"/>
</dbReference>
<dbReference type="InterPro" id="IPR004139">
    <property type="entry name" value="Glyco_trans_13"/>
</dbReference>
<evidence type="ECO:0000256" key="13">
    <source>
        <dbReference type="ARBA" id="ARBA00023211"/>
    </source>
</evidence>
<evidence type="ECO:0000256" key="1">
    <source>
        <dbReference type="ARBA" id="ARBA00001936"/>
    </source>
</evidence>
<comment type="pathway">
    <text evidence="3">Protein modification; protein glycosylation.</text>
</comment>
<dbReference type="GO" id="GO:0000139">
    <property type="term" value="C:Golgi membrane"/>
    <property type="evidence" value="ECO:0007669"/>
    <property type="project" value="UniProtKB-SubCell"/>
</dbReference>
<protein>
    <submittedName>
        <fullName evidence="15">Predicted protein</fullName>
    </submittedName>
</protein>
<feature type="compositionally biased region" description="Polar residues" evidence="14">
    <location>
        <begin position="1"/>
        <end position="15"/>
    </location>
</feature>
<evidence type="ECO:0000256" key="8">
    <source>
        <dbReference type="ARBA" id="ARBA00022723"/>
    </source>
</evidence>
<evidence type="ECO:0000256" key="4">
    <source>
        <dbReference type="ARBA" id="ARBA00006492"/>
    </source>
</evidence>
<keyword evidence="11" id="KW-0333">Golgi apparatus</keyword>
<keyword evidence="5" id="KW-0328">Glycosyltransferase</keyword>
<dbReference type="VEuPathDB" id="AmoebaDB:NAEGRDRAFT_70281"/>
<evidence type="ECO:0000256" key="11">
    <source>
        <dbReference type="ARBA" id="ARBA00023034"/>
    </source>
</evidence>
<dbReference type="EMBL" id="GG738883">
    <property type="protein sequence ID" value="EFC41811.1"/>
    <property type="molecule type" value="Genomic_DNA"/>
</dbReference>
<dbReference type="Pfam" id="PF03071">
    <property type="entry name" value="GNT-I"/>
    <property type="match status" value="1"/>
</dbReference>
<accession>D2VMW2</accession>
<dbReference type="InParanoid" id="D2VMW2"/>
<dbReference type="GeneID" id="8851301"/>
<keyword evidence="10" id="KW-1133">Transmembrane helix</keyword>
<evidence type="ECO:0000256" key="10">
    <source>
        <dbReference type="ARBA" id="ARBA00022989"/>
    </source>
</evidence>
<evidence type="ECO:0000256" key="14">
    <source>
        <dbReference type="SAM" id="MobiDB-lite"/>
    </source>
</evidence>